<gene>
    <name evidence="8" type="ORF">PC110_g3003</name>
</gene>
<organism evidence="8 9">
    <name type="scientific">Phytophthora cactorum</name>
    <dbReference type="NCBI Taxonomy" id="29920"/>
    <lineage>
        <taxon>Eukaryota</taxon>
        <taxon>Sar</taxon>
        <taxon>Stramenopiles</taxon>
        <taxon>Oomycota</taxon>
        <taxon>Peronosporomycetes</taxon>
        <taxon>Peronosporales</taxon>
        <taxon>Peronosporaceae</taxon>
        <taxon>Phytophthora</taxon>
    </lineage>
</organism>
<dbReference type="Gene3D" id="1.10.287.410">
    <property type="match status" value="1"/>
</dbReference>
<dbReference type="InterPro" id="IPR033124">
    <property type="entry name" value="Ser_caboxypep_his_AS"/>
</dbReference>
<dbReference type="VEuPathDB" id="FungiDB:PC110_g3003"/>
<keyword evidence="3 7" id="KW-0645">Protease</keyword>
<dbReference type="EMBL" id="MJFZ01000041">
    <property type="protein sequence ID" value="RAW40827.1"/>
    <property type="molecule type" value="Genomic_DNA"/>
</dbReference>
<proteinExistence type="inferred from homology"/>
<dbReference type="EC" id="3.4.16.-" evidence="7"/>
<dbReference type="Pfam" id="PF00450">
    <property type="entry name" value="Peptidase_S10"/>
    <property type="match status" value="1"/>
</dbReference>
<dbReference type="STRING" id="29920.A0A329SVD2"/>
<evidence type="ECO:0000256" key="3">
    <source>
        <dbReference type="ARBA" id="ARBA00022670"/>
    </source>
</evidence>
<keyword evidence="9" id="KW-1185">Reference proteome</keyword>
<dbReference type="PANTHER" id="PTHR11802">
    <property type="entry name" value="SERINE PROTEASE FAMILY S10 SERINE CARBOXYPEPTIDASE"/>
    <property type="match status" value="1"/>
</dbReference>
<evidence type="ECO:0000256" key="5">
    <source>
        <dbReference type="ARBA" id="ARBA00022801"/>
    </source>
</evidence>
<evidence type="ECO:0000256" key="4">
    <source>
        <dbReference type="ARBA" id="ARBA00022729"/>
    </source>
</evidence>
<dbReference type="GO" id="GO:0004185">
    <property type="term" value="F:serine-type carboxypeptidase activity"/>
    <property type="evidence" value="ECO:0007669"/>
    <property type="project" value="UniProtKB-UniRule"/>
</dbReference>
<accession>A0A329SVD2</accession>
<dbReference type="PROSITE" id="PS00560">
    <property type="entry name" value="CARBOXYPEPT_SER_HIS"/>
    <property type="match status" value="1"/>
</dbReference>
<dbReference type="Proteomes" id="UP000251314">
    <property type="component" value="Unassembled WGS sequence"/>
</dbReference>
<evidence type="ECO:0000256" key="7">
    <source>
        <dbReference type="RuleBase" id="RU361156"/>
    </source>
</evidence>
<dbReference type="InterPro" id="IPR029058">
    <property type="entry name" value="AB_hydrolase_fold"/>
</dbReference>
<dbReference type="PROSITE" id="PS00131">
    <property type="entry name" value="CARBOXYPEPT_SER_SER"/>
    <property type="match status" value="1"/>
</dbReference>
<dbReference type="InterPro" id="IPR018202">
    <property type="entry name" value="Ser_caboxypep_ser_AS"/>
</dbReference>
<sequence length="463" mass="50676">MCFVAFIISILTVAGALIGAAGALIGAAGGLANADVCKLEKQDAGYIDLPNRVDSHYFYWYFESRNEPSTDPLLVWLPGGPGMGGTYGLLAENGPFSINADLSTKLNRFSWTTQANMVWVDIPVNSGFSYSTVAEDDEFTDERVTESVFLFLQGFLKKHHELQGRELFLVGESYGGHFVPSVAHYIWKKQGEHLFYPASPDSIPINLRGIAIGNALTDPVETFAHFVDMADNPYNVTLVNETQLAAMQAASPVCRSLMTECQTNTSRCAEAGSFCISTQWTPPLRELWNPYDIRQKCDTALTNMSACMPKVPTTKGYLDLPKVREFLGVHPIRPEWIQLNATINFGFFGPPTFSGLLSVGDKVADLLNAGLRVLMYVGDADLLCNFYAIEATAKKLNWFGAAGFNAAKTRPYSTVSGITDAGTVRSFSHLTYVKIHNAGHMAPGDQPEVALDMISKFIGEKTL</sequence>
<evidence type="ECO:0000256" key="2">
    <source>
        <dbReference type="ARBA" id="ARBA00022645"/>
    </source>
</evidence>
<dbReference type="InterPro" id="IPR001563">
    <property type="entry name" value="Peptidase_S10"/>
</dbReference>
<evidence type="ECO:0000313" key="9">
    <source>
        <dbReference type="Proteomes" id="UP000251314"/>
    </source>
</evidence>
<feature type="signal peptide" evidence="7">
    <location>
        <begin position="1"/>
        <end position="16"/>
    </location>
</feature>
<dbReference type="AlphaFoldDB" id="A0A329SVD2"/>
<keyword evidence="6" id="KW-0325">Glycoprotein</keyword>
<reference evidence="8 9" key="1">
    <citation type="submission" date="2018-01" db="EMBL/GenBank/DDBJ databases">
        <title>Draft genome of the strawberry crown rot pathogen Phytophthora cactorum.</title>
        <authorList>
            <person name="Armitage A.D."/>
            <person name="Lysoe E."/>
            <person name="Nellist C.F."/>
            <person name="Harrison R.J."/>
            <person name="Brurberg M.B."/>
        </authorList>
    </citation>
    <scope>NUCLEOTIDE SEQUENCE [LARGE SCALE GENOMIC DNA]</scope>
    <source>
        <strain evidence="8 9">10300</strain>
    </source>
</reference>
<keyword evidence="5 7" id="KW-0378">Hydrolase</keyword>
<keyword evidence="2 7" id="KW-0121">Carboxypeptidase</keyword>
<name>A0A329SVD2_9STRA</name>
<evidence type="ECO:0000256" key="6">
    <source>
        <dbReference type="ARBA" id="ARBA00023180"/>
    </source>
</evidence>
<dbReference type="Gene3D" id="3.40.50.1820">
    <property type="entry name" value="alpha/beta hydrolase"/>
    <property type="match status" value="1"/>
</dbReference>
<comment type="caution">
    <text evidence="8">The sequence shown here is derived from an EMBL/GenBank/DDBJ whole genome shotgun (WGS) entry which is preliminary data.</text>
</comment>
<evidence type="ECO:0000256" key="1">
    <source>
        <dbReference type="ARBA" id="ARBA00009431"/>
    </source>
</evidence>
<comment type="similarity">
    <text evidence="1 7">Belongs to the peptidase S10 family.</text>
</comment>
<protein>
    <recommendedName>
        <fullName evidence="7">Carboxypeptidase</fullName>
        <ecNumber evidence="7">3.4.16.-</ecNumber>
    </recommendedName>
</protein>
<dbReference type="OrthoDB" id="443318at2759"/>
<dbReference type="SUPFAM" id="SSF53474">
    <property type="entry name" value="alpha/beta-Hydrolases"/>
    <property type="match status" value="1"/>
</dbReference>
<keyword evidence="4 7" id="KW-0732">Signal</keyword>
<feature type="chain" id="PRO_5016191101" description="Carboxypeptidase" evidence="7">
    <location>
        <begin position="17"/>
        <end position="463"/>
    </location>
</feature>
<evidence type="ECO:0000313" key="8">
    <source>
        <dbReference type="EMBL" id="RAW40827.1"/>
    </source>
</evidence>
<dbReference type="PRINTS" id="PR00724">
    <property type="entry name" value="CRBOXYPTASEC"/>
</dbReference>
<dbReference type="GO" id="GO:0006508">
    <property type="term" value="P:proteolysis"/>
    <property type="evidence" value="ECO:0007669"/>
    <property type="project" value="UniProtKB-KW"/>
</dbReference>
<dbReference type="PANTHER" id="PTHR11802:SF113">
    <property type="entry name" value="SERINE CARBOXYPEPTIDASE CTSA-4.1"/>
    <property type="match status" value="1"/>
</dbReference>